<reference evidence="6 7" key="1">
    <citation type="submission" date="2021-05" db="EMBL/GenBank/DDBJ databases">
        <title>Comparative genomic studies on the polysaccharide-degrading batcterial strains of the Flammeovirga genus.</title>
        <authorList>
            <person name="Zewei F."/>
            <person name="Zheng Z."/>
            <person name="Yu L."/>
            <person name="Ruyue G."/>
            <person name="Yanhong M."/>
            <person name="Yuanyuan C."/>
            <person name="Jingyan G."/>
            <person name="Wenjun H."/>
        </authorList>
    </citation>
    <scope>NUCLEOTIDE SEQUENCE [LARGE SCALE GENOMIC DNA]</scope>
    <source>
        <strain evidence="6 7">YS10</strain>
    </source>
</reference>
<accession>A0ABX8GYE7</accession>
<dbReference type="InterPro" id="IPR003728">
    <property type="entry name" value="Ribosome_maturation_RimP"/>
</dbReference>
<dbReference type="RefSeq" id="WP_144072555.1">
    <property type="nucleotide sequence ID" value="NZ_CP076128.1"/>
</dbReference>
<keyword evidence="2 3" id="KW-0690">Ribosome biogenesis</keyword>
<evidence type="ECO:0000259" key="5">
    <source>
        <dbReference type="Pfam" id="PF17384"/>
    </source>
</evidence>
<dbReference type="HAMAP" id="MF_01077">
    <property type="entry name" value="RimP"/>
    <property type="match status" value="1"/>
</dbReference>
<dbReference type="Proteomes" id="UP000682802">
    <property type="component" value="Chromosome 1"/>
</dbReference>
<feature type="domain" description="Ribosome maturation factor RimP N-terminal" evidence="4">
    <location>
        <begin position="28"/>
        <end position="98"/>
    </location>
</feature>
<keyword evidence="1 3" id="KW-0963">Cytoplasm</keyword>
<dbReference type="Gene3D" id="3.30.300.70">
    <property type="entry name" value="RimP-like superfamily, N-terminal"/>
    <property type="match status" value="1"/>
</dbReference>
<dbReference type="Pfam" id="PF02576">
    <property type="entry name" value="RimP_N"/>
    <property type="match status" value="1"/>
</dbReference>
<comment type="similarity">
    <text evidence="3">Belongs to the RimP family.</text>
</comment>
<name>A0ABX8GYE7_9BACT</name>
<dbReference type="InterPro" id="IPR035956">
    <property type="entry name" value="RimP_N_sf"/>
</dbReference>
<comment type="subcellular location">
    <subcellularLocation>
        <location evidence="3">Cytoplasm</location>
    </subcellularLocation>
</comment>
<sequence length="174" mass="20048">MFFHQNLIVFKFEAEKCMELAAQIKKIVEQHLPDESLYVVKVEAKGARRLKVLIILDGDNGVTIEQVTKVSREVGHELDERDLIKDDEYQFEVTSAGVGEPLELHRQYVKNVDRKITVTRNNETKFTGTLKEVKEESIIIDAEVKEKGKKKVEIKEMDIPFNDIDNTVVEVSFK</sequence>
<protein>
    <recommendedName>
        <fullName evidence="3">Ribosome maturation factor RimP</fullName>
    </recommendedName>
</protein>
<proteinExistence type="inferred from homology"/>
<dbReference type="SUPFAM" id="SSF75420">
    <property type="entry name" value="YhbC-like, N-terminal domain"/>
    <property type="match status" value="1"/>
</dbReference>
<dbReference type="EMBL" id="CP076128">
    <property type="protein sequence ID" value="QWG08641.1"/>
    <property type="molecule type" value="Genomic_DNA"/>
</dbReference>
<dbReference type="PANTHER" id="PTHR33867">
    <property type="entry name" value="RIBOSOME MATURATION FACTOR RIMP"/>
    <property type="match status" value="1"/>
</dbReference>
<keyword evidence="7" id="KW-1185">Reference proteome</keyword>
<gene>
    <name evidence="3" type="primary">rimP</name>
    <name evidence="6" type="ORF">KM029_06805</name>
</gene>
<evidence type="ECO:0000256" key="1">
    <source>
        <dbReference type="ARBA" id="ARBA00022490"/>
    </source>
</evidence>
<comment type="function">
    <text evidence="3">Required for maturation of 30S ribosomal subunits.</text>
</comment>
<evidence type="ECO:0000259" key="4">
    <source>
        <dbReference type="Pfam" id="PF02576"/>
    </source>
</evidence>
<evidence type="ECO:0000256" key="2">
    <source>
        <dbReference type="ARBA" id="ARBA00022517"/>
    </source>
</evidence>
<evidence type="ECO:0000256" key="3">
    <source>
        <dbReference type="HAMAP-Rule" id="MF_01077"/>
    </source>
</evidence>
<dbReference type="PANTHER" id="PTHR33867:SF1">
    <property type="entry name" value="RIBOSOME MATURATION FACTOR RIMP"/>
    <property type="match status" value="1"/>
</dbReference>
<dbReference type="InterPro" id="IPR028998">
    <property type="entry name" value="RimP_C"/>
</dbReference>
<evidence type="ECO:0000313" key="6">
    <source>
        <dbReference type="EMBL" id="QWG08641.1"/>
    </source>
</evidence>
<dbReference type="InterPro" id="IPR028989">
    <property type="entry name" value="RimP_N"/>
</dbReference>
<evidence type="ECO:0000313" key="7">
    <source>
        <dbReference type="Proteomes" id="UP000682802"/>
    </source>
</evidence>
<feature type="domain" description="Ribosome maturation factor RimP C-terminal" evidence="5">
    <location>
        <begin position="103"/>
        <end position="173"/>
    </location>
</feature>
<dbReference type="Pfam" id="PF17384">
    <property type="entry name" value="DUF150_C"/>
    <property type="match status" value="1"/>
</dbReference>
<organism evidence="6 7">
    <name type="scientific">Flammeovirga kamogawensis</name>
    <dbReference type="NCBI Taxonomy" id="373891"/>
    <lineage>
        <taxon>Bacteria</taxon>
        <taxon>Pseudomonadati</taxon>
        <taxon>Bacteroidota</taxon>
        <taxon>Cytophagia</taxon>
        <taxon>Cytophagales</taxon>
        <taxon>Flammeovirgaceae</taxon>
        <taxon>Flammeovirga</taxon>
    </lineage>
</organism>